<dbReference type="PATRIC" id="fig|28128.5.peg.1837"/>
<dbReference type="Proteomes" id="UP000070533">
    <property type="component" value="Unassembled WGS sequence"/>
</dbReference>
<reference evidence="2" key="1">
    <citation type="submission" date="2016-01" db="EMBL/GenBank/DDBJ databases">
        <authorList>
            <person name="Mitreva M."/>
            <person name="Pepin K.H."/>
            <person name="Mihindukulasuriya K.A."/>
            <person name="Fulton R."/>
            <person name="Fronick C."/>
            <person name="O'Laughlin M."/>
            <person name="Miner T."/>
            <person name="Herter B."/>
            <person name="Rosa B.A."/>
            <person name="Cordes M."/>
            <person name="Tomlinson C."/>
            <person name="Wollam A."/>
            <person name="Palsikar V.B."/>
            <person name="Mardis E.R."/>
            <person name="Wilson R.K."/>
        </authorList>
    </citation>
    <scope>NUCLEOTIDE SEQUENCE [LARGE SCALE GENOMIC DNA]</scope>
    <source>
        <strain evidence="2">MJR7716</strain>
    </source>
</reference>
<dbReference type="EMBL" id="LRQG01000146">
    <property type="protein sequence ID" value="KXA37165.1"/>
    <property type="molecule type" value="Genomic_DNA"/>
</dbReference>
<protein>
    <submittedName>
        <fullName evidence="1">Uncharacterized protein</fullName>
    </submittedName>
</protein>
<accession>A0A133Q2R8</accession>
<dbReference type="STRING" id="28128.HMPREF3226_01791"/>
<keyword evidence="2" id="KW-1185">Reference proteome</keyword>
<evidence type="ECO:0000313" key="1">
    <source>
        <dbReference type="EMBL" id="KXA37165.1"/>
    </source>
</evidence>
<gene>
    <name evidence="1" type="ORF">HMPREF3226_01791</name>
</gene>
<evidence type="ECO:0000313" key="2">
    <source>
        <dbReference type="Proteomes" id="UP000070533"/>
    </source>
</evidence>
<comment type="caution">
    <text evidence="1">The sequence shown here is derived from an EMBL/GenBank/DDBJ whole genome shotgun (WGS) entry which is preliminary data.</text>
</comment>
<dbReference type="AlphaFoldDB" id="A0A133Q2R8"/>
<organism evidence="1 2">
    <name type="scientific">Prevotella corporis</name>
    <dbReference type="NCBI Taxonomy" id="28128"/>
    <lineage>
        <taxon>Bacteria</taxon>
        <taxon>Pseudomonadati</taxon>
        <taxon>Bacteroidota</taxon>
        <taxon>Bacteroidia</taxon>
        <taxon>Bacteroidales</taxon>
        <taxon>Prevotellaceae</taxon>
        <taxon>Prevotella</taxon>
    </lineage>
</organism>
<name>A0A133Q2R8_9BACT</name>
<sequence>MTFDTVKAHLLQYVFACDKNARKLMPSILNSGMGSKDNLS</sequence>
<proteinExistence type="predicted"/>